<protein>
    <recommendedName>
        <fullName evidence="4">Lipoprotein</fullName>
    </recommendedName>
</protein>
<feature type="chain" id="PRO_5008241753" description="Lipoprotein" evidence="1">
    <location>
        <begin position="28"/>
        <end position="211"/>
    </location>
</feature>
<feature type="signal peptide" evidence="1">
    <location>
        <begin position="1"/>
        <end position="27"/>
    </location>
</feature>
<keyword evidence="1" id="KW-0732">Signal</keyword>
<dbReference type="RefSeq" id="WP_095043231.1">
    <property type="nucleotide sequence ID" value="NZ_LN890655.1"/>
</dbReference>
<accession>A0A170PGJ5</accession>
<gene>
    <name evidence="2" type="ORF">CFX0092_A1909</name>
</gene>
<evidence type="ECO:0000256" key="1">
    <source>
        <dbReference type="SAM" id="SignalP"/>
    </source>
</evidence>
<dbReference type="EMBL" id="LN890655">
    <property type="protein sequence ID" value="CUS03787.2"/>
    <property type="molecule type" value="Genomic_DNA"/>
</dbReference>
<dbReference type="AlphaFoldDB" id="A0A170PGJ5"/>
<keyword evidence="3" id="KW-1185">Reference proteome</keyword>
<dbReference type="Proteomes" id="UP000215027">
    <property type="component" value="Chromosome I"/>
</dbReference>
<dbReference type="KEGG" id="pbf:CFX0092_A1909"/>
<sequence>MNPTRQFVSVILVLIALAACTSSTPNAPDQSSGAVGPQQITNATEVIKFDPTSIAVSGDPASGTCAESSLVPGTHRCLPEGGQPTEPCFALGGTRLICRPNPVAGDYAVLISPAAPLPSVPPPSIDRAVIFFVELDSGLTCAIRAAAEPVVLDTGTAGYECATPYTYLVGDATTAFDDSAPQWTTTIYTLDPATGGAATGVAAGVRRVWIP</sequence>
<name>A0A170PGJ5_9CHLR</name>
<evidence type="ECO:0008006" key="4">
    <source>
        <dbReference type="Google" id="ProtNLM"/>
    </source>
</evidence>
<proteinExistence type="predicted"/>
<reference evidence="2" key="1">
    <citation type="submission" date="2016-01" db="EMBL/GenBank/DDBJ databases">
        <authorList>
            <person name="Mcilroy J.S."/>
            <person name="Karst M S."/>
            <person name="Albertsen M."/>
        </authorList>
    </citation>
    <scope>NUCLEOTIDE SEQUENCE</scope>
    <source>
        <strain evidence="2">Cfx-K</strain>
    </source>
</reference>
<evidence type="ECO:0000313" key="2">
    <source>
        <dbReference type="EMBL" id="CUS03787.2"/>
    </source>
</evidence>
<evidence type="ECO:0000313" key="3">
    <source>
        <dbReference type="Proteomes" id="UP000215027"/>
    </source>
</evidence>
<dbReference type="PROSITE" id="PS51257">
    <property type="entry name" value="PROKAR_LIPOPROTEIN"/>
    <property type="match status" value="1"/>
</dbReference>
<organism evidence="2 3">
    <name type="scientific">Candidatus Promineifilum breve</name>
    <dbReference type="NCBI Taxonomy" id="1806508"/>
    <lineage>
        <taxon>Bacteria</taxon>
        <taxon>Bacillati</taxon>
        <taxon>Chloroflexota</taxon>
        <taxon>Ardenticatenia</taxon>
        <taxon>Candidatus Promineifilales</taxon>
        <taxon>Candidatus Promineifilaceae</taxon>
        <taxon>Candidatus Promineifilum</taxon>
    </lineage>
</organism>